<protein>
    <submittedName>
        <fullName evidence="2">Uncharacterized protein</fullName>
    </submittedName>
</protein>
<dbReference type="EMBL" id="BSUN01000001">
    <property type="protein sequence ID" value="GMA37359.1"/>
    <property type="molecule type" value="Genomic_DNA"/>
</dbReference>
<accession>A0ABQ6IHK5</accession>
<gene>
    <name evidence="2" type="ORF">GCM10025876_35630</name>
</gene>
<feature type="compositionally biased region" description="Basic and acidic residues" evidence="1">
    <location>
        <begin position="43"/>
        <end position="55"/>
    </location>
</feature>
<proteinExistence type="predicted"/>
<feature type="region of interest" description="Disordered" evidence="1">
    <location>
        <begin position="29"/>
        <end position="60"/>
    </location>
</feature>
<dbReference type="Proteomes" id="UP001157125">
    <property type="component" value="Unassembled WGS sequence"/>
</dbReference>
<reference evidence="3" key="1">
    <citation type="journal article" date="2019" name="Int. J. Syst. Evol. Microbiol.">
        <title>The Global Catalogue of Microorganisms (GCM) 10K type strain sequencing project: providing services to taxonomists for standard genome sequencing and annotation.</title>
        <authorList>
            <consortium name="The Broad Institute Genomics Platform"/>
            <consortium name="The Broad Institute Genome Sequencing Center for Infectious Disease"/>
            <person name="Wu L."/>
            <person name="Ma J."/>
        </authorList>
    </citation>
    <scope>NUCLEOTIDE SEQUENCE [LARGE SCALE GENOMIC DNA]</scope>
    <source>
        <strain evidence="3">NBRC 112299</strain>
    </source>
</reference>
<organism evidence="2 3">
    <name type="scientific">Demequina litorisediminis</name>
    <dbReference type="NCBI Taxonomy" id="1849022"/>
    <lineage>
        <taxon>Bacteria</taxon>
        <taxon>Bacillati</taxon>
        <taxon>Actinomycetota</taxon>
        <taxon>Actinomycetes</taxon>
        <taxon>Micrococcales</taxon>
        <taxon>Demequinaceae</taxon>
        <taxon>Demequina</taxon>
    </lineage>
</organism>
<name>A0ABQ6IHK5_9MICO</name>
<evidence type="ECO:0000256" key="1">
    <source>
        <dbReference type="SAM" id="MobiDB-lite"/>
    </source>
</evidence>
<keyword evidence="3" id="KW-1185">Reference proteome</keyword>
<comment type="caution">
    <text evidence="2">The sequence shown here is derived from an EMBL/GenBank/DDBJ whole genome shotgun (WGS) entry which is preliminary data.</text>
</comment>
<evidence type="ECO:0000313" key="2">
    <source>
        <dbReference type="EMBL" id="GMA37359.1"/>
    </source>
</evidence>
<evidence type="ECO:0000313" key="3">
    <source>
        <dbReference type="Proteomes" id="UP001157125"/>
    </source>
</evidence>
<sequence length="104" mass="11589">MPMATPSATAASTKVSIRLPNSIAGWNQVSGWNSGVKRPGSHWGHEEQPKPEPLRRTTPPVTIMPACVTMLAMVNPRVWRVIQSSTPIRARRREVIRRVNTRPS</sequence>